<dbReference type="PANTHER" id="PTHR48069">
    <property type="entry name" value="DIHYDROFOLATE REDUCTASE"/>
    <property type="match status" value="1"/>
</dbReference>
<dbReference type="EMBL" id="HF920634">
    <property type="protein sequence ID" value="CCV01954.1"/>
    <property type="molecule type" value="Genomic_DNA"/>
</dbReference>
<protein>
    <recommendedName>
        <fullName evidence="2">dihydrofolate reductase</fullName>
        <ecNumber evidence="2">1.5.1.3</ecNumber>
    </recommendedName>
</protein>
<keyword evidence="3" id="KW-0554">One-carbon metabolism</keyword>
<evidence type="ECO:0000256" key="5">
    <source>
        <dbReference type="ARBA" id="ARBA00023002"/>
    </source>
</evidence>
<feature type="domain" description="DHFR" evidence="7">
    <location>
        <begin position="2"/>
        <end position="175"/>
    </location>
</feature>
<evidence type="ECO:0000256" key="3">
    <source>
        <dbReference type="ARBA" id="ARBA00022563"/>
    </source>
</evidence>
<dbReference type="InterPro" id="IPR001796">
    <property type="entry name" value="DHFR_dom"/>
</dbReference>
<comment type="pathway">
    <text evidence="1">Cofactor biosynthesis; tetrahydrofolate biosynthesis; 5,6,7,8-tetrahydrofolate from 7,8-dihydrofolate: step 1/1.</text>
</comment>
<dbReference type="CDD" id="cd00209">
    <property type="entry name" value="DHFR"/>
    <property type="match status" value="1"/>
</dbReference>
<reference evidence="8 9" key="1">
    <citation type="submission" date="2013-03" db="EMBL/GenBank/DDBJ databases">
        <title>Genomic and evolutionary features of invertebrate iridoviruse.</title>
        <authorList>
            <person name="Piegu B."/>
            <person name="Guizard S."/>
            <person name="Bideshi D."/>
            <person name="Spears T."/>
            <person name="Federici B."/>
            <person name="Bigot Y."/>
        </authorList>
    </citation>
    <scope>NUCLEOTIDE SEQUENCE [LARGE SCALE GENOMIC DNA]</scope>
    <source>
        <strain evidence="8">IIV22Aberystwyth</strain>
    </source>
</reference>
<evidence type="ECO:0000256" key="2">
    <source>
        <dbReference type="ARBA" id="ARBA00012856"/>
    </source>
</evidence>
<gene>
    <name evidence="8" type="primary">110R</name>
    <name evidence="8" type="ORF">IIV22A_110R</name>
</gene>
<dbReference type="PROSITE" id="PS00075">
    <property type="entry name" value="DHFR_1"/>
    <property type="match status" value="1"/>
</dbReference>
<dbReference type="PROSITE" id="PS51330">
    <property type="entry name" value="DHFR_2"/>
    <property type="match status" value="1"/>
</dbReference>
<organism evidence="8 9">
    <name type="scientific">Invertebrate iridescent virus 22</name>
    <dbReference type="NCBI Taxonomy" id="345198"/>
    <lineage>
        <taxon>Viruses</taxon>
        <taxon>Varidnaviria</taxon>
        <taxon>Bamfordvirae</taxon>
        <taxon>Nucleocytoviricota</taxon>
        <taxon>Megaviricetes</taxon>
        <taxon>Pimascovirales</taxon>
        <taxon>Pimascovirales incertae sedis</taxon>
        <taxon>Iridoviridae</taxon>
        <taxon>Betairidovirinae</taxon>
        <taxon>Chloriridovirus</taxon>
        <taxon>Chloriridovirus simulium1</taxon>
    </lineage>
</organism>
<accession>W8W2Q6</accession>
<dbReference type="Proteomes" id="UP000141616">
    <property type="component" value="Segment"/>
</dbReference>
<evidence type="ECO:0000313" key="8">
    <source>
        <dbReference type="EMBL" id="CCV01954.1"/>
    </source>
</evidence>
<proteinExistence type="inferred from homology"/>
<dbReference type="GO" id="GO:0046655">
    <property type="term" value="P:folic acid metabolic process"/>
    <property type="evidence" value="ECO:0007669"/>
    <property type="project" value="TreeGrafter"/>
</dbReference>
<keyword evidence="4" id="KW-0521">NADP</keyword>
<evidence type="ECO:0000313" key="9">
    <source>
        <dbReference type="Proteomes" id="UP000141616"/>
    </source>
</evidence>
<evidence type="ECO:0000256" key="6">
    <source>
        <dbReference type="RuleBase" id="RU004474"/>
    </source>
</evidence>
<dbReference type="RefSeq" id="YP_009010871.1">
    <property type="nucleotide sequence ID" value="NC_023615.1"/>
</dbReference>
<dbReference type="GO" id="GO:0046654">
    <property type="term" value="P:tetrahydrofolate biosynthetic process"/>
    <property type="evidence" value="ECO:0007669"/>
    <property type="project" value="InterPro"/>
</dbReference>
<evidence type="ECO:0000256" key="4">
    <source>
        <dbReference type="ARBA" id="ARBA00022857"/>
    </source>
</evidence>
<keyword evidence="5" id="KW-0560">Oxidoreductase</keyword>
<dbReference type="Gene3D" id="3.40.430.10">
    <property type="entry name" value="Dihydrofolate Reductase, subunit A"/>
    <property type="match status" value="1"/>
</dbReference>
<sequence length="183" mass="21309">MLINGIIAISQDGGIGSNNTLPWKLKEELKHFQDVTTSTQDSSKKNAVIMGRKTWDSIPNKFKPLKNRINIIVSTTLTLSNPTSKVYPNIESAIKFVNSQSNIETVWIIGGVSIYLEALRFNILNFMYVTHIYKKYNCDTFFNIKDFKNFKELKELTSEIKWENEVSYCYKIYKNEYVKELWP</sequence>
<dbReference type="GO" id="GO:0004146">
    <property type="term" value="F:dihydrofolate reductase activity"/>
    <property type="evidence" value="ECO:0007669"/>
    <property type="project" value="UniProtKB-EC"/>
</dbReference>
<dbReference type="SUPFAM" id="SSF53597">
    <property type="entry name" value="Dihydrofolate reductase-like"/>
    <property type="match status" value="1"/>
</dbReference>
<dbReference type="Pfam" id="PF00186">
    <property type="entry name" value="DHFR_1"/>
    <property type="match status" value="1"/>
</dbReference>
<dbReference type="PANTHER" id="PTHR48069:SF3">
    <property type="entry name" value="DIHYDROFOLATE REDUCTASE"/>
    <property type="match status" value="1"/>
</dbReference>
<comment type="similarity">
    <text evidence="6">Belongs to the dihydrofolate reductase family.</text>
</comment>
<dbReference type="GO" id="GO:0006730">
    <property type="term" value="P:one-carbon metabolic process"/>
    <property type="evidence" value="ECO:0007669"/>
    <property type="project" value="UniProtKB-KW"/>
</dbReference>
<dbReference type="EC" id="1.5.1.3" evidence="2"/>
<dbReference type="GO" id="GO:0046452">
    <property type="term" value="P:dihydrofolate metabolic process"/>
    <property type="evidence" value="ECO:0007669"/>
    <property type="project" value="TreeGrafter"/>
</dbReference>
<name>W8W2Q6_9VIRU</name>
<evidence type="ECO:0000256" key="1">
    <source>
        <dbReference type="ARBA" id="ARBA00004903"/>
    </source>
</evidence>
<dbReference type="InterPro" id="IPR017925">
    <property type="entry name" value="DHFR_CS"/>
</dbReference>
<dbReference type="PRINTS" id="PR00070">
    <property type="entry name" value="DHFR"/>
</dbReference>
<evidence type="ECO:0000259" key="7">
    <source>
        <dbReference type="PROSITE" id="PS51330"/>
    </source>
</evidence>
<dbReference type="GeneID" id="18501660"/>
<dbReference type="GO" id="GO:0050661">
    <property type="term" value="F:NADP binding"/>
    <property type="evidence" value="ECO:0007669"/>
    <property type="project" value="InterPro"/>
</dbReference>
<dbReference type="KEGG" id="vg:18501660"/>
<dbReference type="InterPro" id="IPR024072">
    <property type="entry name" value="DHFR-like_dom_sf"/>
</dbReference>
<dbReference type="InterPro" id="IPR012259">
    <property type="entry name" value="DHFR"/>
</dbReference>